<dbReference type="AlphaFoldDB" id="A0A4Y6UAV7"/>
<dbReference type="CDD" id="cd06529">
    <property type="entry name" value="S24_LexA-like"/>
    <property type="match status" value="1"/>
</dbReference>
<dbReference type="EMBL" id="CP038231">
    <property type="protein sequence ID" value="QDH14080.1"/>
    <property type="molecule type" value="Genomic_DNA"/>
</dbReference>
<dbReference type="InterPro" id="IPR010982">
    <property type="entry name" value="Lambda_DNA-bd_dom_sf"/>
</dbReference>
<dbReference type="Pfam" id="PF01381">
    <property type="entry name" value="HTH_3"/>
    <property type="match status" value="1"/>
</dbReference>
<dbReference type="PROSITE" id="PS50943">
    <property type="entry name" value="HTH_CROC1"/>
    <property type="match status" value="1"/>
</dbReference>
<dbReference type="InterPro" id="IPR001387">
    <property type="entry name" value="Cro/C1-type_HTH"/>
</dbReference>
<organism evidence="2 3">
    <name type="scientific">Formicincola oecophyllae</name>
    <dbReference type="NCBI Taxonomy" id="2558361"/>
    <lineage>
        <taxon>Bacteria</taxon>
        <taxon>Pseudomonadati</taxon>
        <taxon>Pseudomonadota</taxon>
        <taxon>Alphaproteobacteria</taxon>
        <taxon>Acetobacterales</taxon>
        <taxon>Acetobacteraceae</taxon>
        <taxon>Formicincola</taxon>
    </lineage>
</organism>
<dbReference type="Gene3D" id="2.10.109.10">
    <property type="entry name" value="Umud Fragment, subunit A"/>
    <property type="match status" value="1"/>
</dbReference>
<dbReference type="CDD" id="cd00093">
    <property type="entry name" value="HTH_XRE"/>
    <property type="match status" value="1"/>
</dbReference>
<gene>
    <name evidence="2" type="ORF">E3E12_07700</name>
</gene>
<feature type="domain" description="HTH cro/C1-type" evidence="1">
    <location>
        <begin position="20"/>
        <end position="76"/>
    </location>
</feature>
<accession>A0A4Y6UAV7</accession>
<dbReference type="InterPro" id="IPR015927">
    <property type="entry name" value="Peptidase_S24_S26A/B/C"/>
</dbReference>
<dbReference type="KEGG" id="swf:E3E12_07700"/>
<evidence type="ECO:0000259" key="1">
    <source>
        <dbReference type="PROSITE" id="PS50943"/>
    </source>
</evidence>
<dbReference type="SUPFAM" id="SSF47413">
    <property type="entry name" value="lambda repressor-like DNA-binding domains"/>
    <property type="match status" value="1"/>
</dbReference>
<dbReference type="GO" id="GO:0003677">
    <property type="term" value="F:DNA binding"/>
    <property type="evidence" value="ECO:0007669"/>
    <property type="project" value="InterPro"/>
</dbReference>
<dbReference type="Gene3D" id="1.10.260.40">
    <property type="entry name" value="lambda repressor-like DNA-binding domains"/>
    <property type="match status" value="1"/>
</dbReference>
<name>A0A4Y6UAV7_9PROT</name>
<protein>
    <submittedName>
        <fullName evidence="2">Helix-turn-helix domain-containing protein</fullName>
    </submittedName>
</protein>
<dbReference type="InterPro" id="IPR036286">
    <property type="entry name" value="LexA/Signal_pep-like_sf"/>
</dbReference>
<dbReference type="InterPro" id="IPR039418">
    <property type="entry name" value="LexA-like"/>
</dbReference>
<reference evidence="2 3" key="1">
    <citation type="submission" date="2019-03" db="EMBL/GenBank/DDBJ databases">
        <title>The complete genome sequence of Swingsia_sp. F3b2 LMG30590(T).</title>
        <authorList>
            <person name="Chua K.-O."/>
            <person name="Chan K.-G."/>
            <person name="See-Too W.-S."/>
        </authorList>
    </citation>
    <scope>NUCLEOTIDE SEQUENCE [LARGE SCALE GENOMIC DNA]</scope>
    <source>
        <strain evidence="2 3">F3b2</strain>
    </source>
</reference>
<dbReference type="RefSeq" id="WP_141443784.1">
    <property type="nucleotide sequence ID" value="NZ_CP038231.1"/>
</dbReference>
<evidence type="ECO:0000313" key="2">
    <source>
        <dbReference type="EMBL" id="QDH14080.1"/>
    </source>
</evidence>
<dbReference type="OrthoDB" id="7475093at2"/>
<sequence length="256" mass="28166">MSTPSSPPKPHRPSPLAERVAKRMKALNLNQATVARTAGVSRTFVSGLLSGKSTSEPRRSNVERLAKVLKCSVQELYYGEQNPAPLPPTRGSMPTRQIEVRGSVQAGLFTDALEWSPLDWFSITSPAEDGYPANCHRYGLLVRGASMNRLFPEGSIISVIDFDELGREPQTGECVVVLRRSETSNAFEATVKAYQRRPDGTILLWPRSDDPEFQNPFIIPPISADFNDQAAAPDIRIAAVVVCAVRLQPRVSFDFA</sequence>
<dbReference type="SMART" id="SM00530">
    <property type="entry name" value="HTH_XRE"/>
    <property type="match status" value="1"/>
</dbReference>
<evidence type="ECO:0000313" key="3">
    <source>
        <dbReference type="Proteomes" id="UP000318709"/>
    </source>
</evidence>
<dbReference type="SUPFAM" id="SSF51306">
    <property type="entry name" value="LexA/Signal peptidase"/>
    <property type="match status" value="1"/>
</dbReference>
<keyword evidence="3" id="KW-1185">Reference proteome</keyword>
<dbReference type="Proteomes" id="UP000318709">
    <property type="component" value="Chromosome"/>
</dbReference>
<proteinExistence type="predicted"/>
<dbReference type="Pfam" id="PF00717">
    <property type="entry name" value="Peptidase_S24"/>
    <property type="match status" value="1"/>
</dbReference>